<evidence type="ECO:0000313" key="1">
    <source>
        <dbReference type="EMBL" id="MCI05286.1"/>
    </source>
</evidence>
<feature type="non-terminal residue" evidence="1">
    <location>
        <position position="1"/>
    </location>
</feature>
<proteinExistence type="predicted"/>
<dbReference type="EMBL" id="LXQA010058190">
    <property type="protein sequence ID" value="MCI05286.1"/>
    <property type="molecule type" value="Genomic_DNA"/>
</dbReference>
<keyword evidence="2" id="KW-1185">Reference proteome</keyword>
<protein>
    <submittedName>
        <fullName evidence="1">Uncharacterized protein</fullName>
    </submittedName>
</protein>
<evidence type="ECO:0000313" key="2">
    <source>
        <dbReference type="Proteomes" id="UP000265520"/>
    </source>
</evidence>
<organism evidence="1 2">
    <name type="scientific">Trifolium medium</name>
    <dbReference type="NCBI Taxonomy" id="97028"/>
    <lineage>
        <taxon>Eukaryota</taxon>
        <taxon>Viridiplantae</taxon>
        <taxon>Streptophyta</taxon>
        <taxon>Embryophyta</taxon>
        <taxon>Tracheophyta</taxon>
        <taxon>Spermatophyta</taxon>
        <taxon>Magnoliopsida</taxon>
        <taxon>eudicotyledons</taxon>
        <taxon>Gunneridae</taxon>
        <taxon>Pentapetalae</taxon>
        <taxon>rosids</taxon>
        <taxon>fabids</taxon>
        <taxon>Fabales</taxon>
        <taxon>Fabaceae</taxon>
        <taxon>Papilionoideae</taxon>
        <taxon>50 kb inversion clade</taxon>
        <taxon>NPAAA clade</taxon>
        <taxon>Hologalegina</taxon>
        <taxon>IRL clade</taxon>
        <taxon>Trifolieae</taxon>
        <taxon>Trifolium</taxon>
    </lineage>
</organism>
<reference evidence="1 2" key="1">
    <citation type="journal article" date="2018" name="Front. Plant Sci.">
        <title>Red Clover (Trifolium pratense) and Zigzag Clover (T. medium) - A Picture of Genomic Similarities and Differences.</title>
        <authorList>
            <person name="Dluhosova J."/>
            <person name="Istvanek J."/>
            <person name="Nedelnik J."/>
            <person name="Repkova J."/>
        </authorList>
    </citation>
    <scope>NUCLEOTIDE SEQUENCE [LARGE SCALE GENOMIC DNA]</scope>
    <source>
        <strain evidence="2">cv. 10/8</strain>
        <tissue evidence="1">Leaf</tissue>
    </source>
</reference>
<dbReference type="AlphaFoldDB" id="A0A392P1Q5"/>
<dbReference type="Proteomes" id="UP000265520">
    <property type="component" value="Unassembled WGS sequence"/>
</dbReference>
<sequence>PPVKVKGLKGVDPRACDGPFPTYGANVLIRPKVHISERLWTLLAISRICGLDVKSEYWRRLWKTYPHMLVDRHPLAP</sequence>
<name>A0A392P1Q5_9FABA</name>
<accession>A0A392P1Q5</accession>
<comment type="caution">
    <text evidence="1">The sequence shown here is derived from an EMBL/GenBank/DDBJ whole genome shotgun (WGS) entry which is preliminary data.</text>
</comment>